<organism evidence="1 2">
    <name type="scientific">Naganishia adeliensis</name>
    <dbReference type="NCBI Taxonomy" id="92952"/>
    <lineage>
        <taxon>Eukaryota</taxon>
        <taxon>Fungi</taxon>
        <taxon>Dikarya</taxon>
        <taxon>Basidiomycota</taxon>
        <taxon>Agaricomycotina</taxon>
        <taxon>Tremellomycetes</taxon>
        <taxon>Filobasidiales</taxon>
        <taxon>Filobasidiaceae</taxon>
        <taxon>Naganishia</taxon>
    </lineage>
</organism>
<evidence type="ECO:0000313" key="2">
    <source>
        <dbReference type="Proteomes" id="UP001230649"/>
    </source>
</evidence>
<gene>
    <name evidence="1" type="ORF">QFC20_003199</name>
</gene>
<reference evidence="1" key="1">
    <citation type="submission" date="2023-04" db="EMBL/GenBank/DDBJ databases">
        <title>Draft Genome sequencing of Naganishia species isolated from polar environments using Oxford Nanopore Technology.</title>
        <authorList>
            <person name="Leo P."/>
            <person name="Venkateswaran K."/>
        </authorList>
    </citation>
    <scope>NUCLEOTIDE SEQUENCE</scope>
    <source>
        <strain evidence="1">MNA-CCFEE 5262</strain>
    </source>
</reference>
<keyword evidence="2" id="KW-1185">Reference proteome</keyword>
<dbReference type="EMBL" id="JASBWS010000028">
    <property type="protein sequence ID" value="KAJ9109783.1"/>
    <property type="molecule type" value="Genomic_DNA"/>
</dbReference>
<proteinExistence type="predicted"/>
<accession>A0ACC2WE97</accession>
<comment type="caution">
    <text evidence="1">The sequence shown here is derived from an EMBL/GenBank/DDBJ whole genome shotgun (WGS) entry which is preliminary data.</text>
</comment>
<sequence>MVARTAATATSRALLRRSARQPPCSARATALRSQIHTSASTRSPTATAPLDDVIPGAIYVHIPPLEIPAEGLIPAQGSNQLFIRIGGENSPSLTVAHSLTIVKAIEAKCGPVVSVHHRRDPVNGTLLKTLHVTLLHPVTLKKDLVLEIPCHRISREHRMNGGPSLAEVEQAILEPPSSAQSKAYSSTQNTALDTIFVEVKTVAPKETTHIADAYGVFRTAMPVETKPGLFRPSHGHPPRKIIDPRRARKSPEEELQEDEEILSRLMEWKGFYGGFQDLQSAYRPLSQVLSSEALRADRSTSSTTRSSSADVESISATDLAEQKKAEKQTLEERLAAEREYWRKRREMEKAARRQEENAVANEASSASKPSSTLLKRLLKGDKDALPSADATSSTETASRSTSTGTTPSANQPPPPSNPEPAAQLNAAQRRSIEKVIAQNRADASPSGKLKKLIAPAQQRADTSKEASMTTTKGFTGAPREEKKTGMTASLIQWAASWFTQK</sequence>
<name>A0ACC2WE97_9TREE</name>
<protein>
    <submittedName>
        <fullName evidence="1">Uncharacterized protein</fullName>
    </submittedName>
</protein>
<evidence type="ECO:0000313" key="1">
    <source>
        <dbReference type="EMBL" id="KAJ9109783.1"/>
    </source>
</evidence>
<dbReference type="Proteomes" id="UP001230649">
    <property type="component" value="Unassembled WGS sequence"/>
</dbReference>